<feature type="binding site" evidence="10">
    <location>
        <begin position="269"/>
        <end position="270"/>
    </location>
    <ligand>
        <name>NAD(+)</name>
        <dbReference type="ChEBI" id="CHEBI:57540"/>
    </ligand>
</feature>
<evidence type="ECO:0000256" key="9">
    <source>
        <dbReference type="ARBA" id="ARBA00056569"/>
    </source>
</evidence>
<comment type="pathway">
    <text evidence="1 10">Amino-acid degradation; L-histidine degradation into L-glutamate; N-formimidoyl-L-glutamate from L-histidine: step 2/3.</text>
</comment>
<protein>
    <recommendedName>
        <fullName evidence="3 10">Urocanate hydratase</fullName>
        <shortName evidence="10">Urocanase</shortName>
        <ecNumber evidence="3 10">4.2.1.49</ecNumber>
    </recommendedName>
    <alternativeName>
        <fullName evidence="7 10">Imidazolonepropionate hydrolase</fullName>
    </alternativeName>
</protein>
<dbReference type="InterPro" id="IPR035400">
    <property type="entry name" value="Urocanase_N"/>
</dbReference>
<feature type="domain" description="Urocanase Rossmann-like" evidence="11">
    <location>
        <begin position="136"/>
        <end position="344"/>
    </location>
</feature>
<evidence type="ECO:0000259" key="13">
    <source>
        <dbReference type="Pfam" id="PF17392"/>
    </source>
</evidence>
<dbReference type="NCBIfam" id="NF003820">
    <property type="entry name" value="PRK05414.1"/>
    <property type="match status" value="1"/>
</dbReference>
<comment type="catalytic activity">
    <reaction evidence="8 10">
        <text>4-imidazolone-5-propanoate = trans-urocanate + H2O</text>
        <dbReference type="Rhea" id="RHEA:13101"/>
        <dbReference type="ChEBI" id="CHEBI:15377"/>
        <dbReference type="ChEBI" id="CHEBI:17771"/>
        <dbReference type="ChEBI" id="CHEBI:77893"/>
        <dbReference type="EC" id="4.2.1.49"/>
    </reaction>
</comment>
<dbReference type="GO" id="GO:0019557">
    <property type="term" value="P:L-histidine catabolic process to glutamate and formate"/>
    <property type="evidence" value="ECO:0007669"/>
    <property type="project" value="UniProtKB-UniPathway"/>
</dbReference>
<feature type="binding site" evidence="10">
    <location>
        <position position="318"/>
    </location>
    <ligand>
        <name>NAD(+)</name>
        <dbReference type="ChEBI" id="CHEBI:57540"/>
    </ligand>
</feature>
<comment type="cofactor">
    <cofactor evidence="10">
        <name>NAD(+)</name>
        <dbReference type="ChEBI" id="CHEBI:57540"/>
    </cofactor>
    <text evidence="10">Binds 1 NAD(+) per subunit.</text>
</comment>
<keyword evidence="4 10" id="KW-0369">Histidine metabolism</keyword>
<evidence type="ECO:0000256" key="6">
    <source>
        <dbReference type="ARBA" id="ARBA00023239"/>
    </source>
</evidence>
<evidence type="ECO:0000256" key="10">
    <source>
        <dbReference type="HAMAP-Rule" id="MF_00577"/>
    </source>
</evidence>
<dbReference type="InterPro" id="IPR036190">
    <property type="entry name" value="Urocanase_sf"/>
</dbReference>
<dbReference type="Pfam" id="PF17391">
    <property type="entry name" value="Urocanase_N"/>
    <property type="match status" value="1"/>
</dbReference>
<evidence type="ECO:0000256" key="2">
    <source>
        <dbReference type="ARBA" id="ARBA00007578"/>
    </source>
</evidence>
<dbReference type="InterPro" id="IPR035085">
    <property type="entry name" value="Urocanase_Rossmann-like"/>
</dbReference>
<evidence type="ECO:0000256" key="4">
    <source>
        <dbReference type="ARBA" id="ARBA00022808"/>
    </source>
</evidence>
<comment type="subcellular location">
    <subcellularLocation>
        <location evidence="10">Cytoplasm</location>
    </subcellularLocation>
</comment>
<feature type="binding site" evidence="10">
    <location>
        <begin position="238"/>
        <end position="239"/>
    </location>
    <ligand>
        <name>NAD(+)</name>
        <dbReference type="ChEBI" id="CHEBI:57540"/>
    </ligand>
</feature>
<feature type="binding site" evidence="10">
    <location>
        <position position="126"/>
    </location>
    <ligand>
        <name>NAD(+)</name>
        <dbReference type="ChEBI" id="CHEBI:57540"/>
    </ligand>
</feature>
<dbReference type="InterPro" id="IPR055351">
    <property type="entry name" value="Urocanase"/>
</dbReference>
<name>A0A1H0KWG0_HALAD</name>
<comment type="function">
    <text evidence="9 10">Catalyzes the conversion of urocanate to 4-imidazolone-5-propionate.</text>
</comment>
<evidence type="ECO:0000256" key="8">
    <source>
        <dbReference type="ARBA" id="ARBA00047623"/>
    </source>
</evidence>
<proteinExistence type="inferred from homology"/>
<keyword evidence="10" id="KW-0963">Cytoplasm</keyword>
<dbReference type="InterPro" id="IPR035401">
    <property type="entry name" value="Urocanase_C"/>
</dbReference>
<gene>
    <name evidence="10" type="primary">hutU</name>
    <name evidence="14" type="ORF">SAMN05421677_106135</name>
</gene>
<dbReference type="Gene3D" id="3.40.50.10730">
    <property type="entry name" value="Urocanase like domains"/>
    <property type="match status" value="1"/>
</dbReference>
<keyword evidence="6 10" id="KW-0456">Lyase</keyword>
<dbReference type="GO" id="GO:0016153">
    <property type="term" value="F:urocanate hydratase activity"/>
    <property type="evidence" value="ECO:0007669"/>
    <property type="project" value="UniProtKB-UniRule"/>
</dbReference>
<dbReference type="InterPro" id="IPR038364">
    <property type="entry name" value="Urocanase_central_sf"/>
</dbReference>
<dbReference type="RefSeq" id="WP_244157124.1">
    <property type="nucleotide sequence ID" value="NZ_FNIZ01000006.1"/>
</dbReference>
<dbReference type="HAMAP" id="MF_00577">
    <property type="entry name" value="HutU"/>
    <property type="match status" value="1"/>
</dbReference>
<dbReference type="AlphaFoldDB" id="A0A1H0KWG0"/>
<feature type="binding site" evidence="10">
    <location>
        <position position="197"/>
    </location>
    <ligand>
        <name>NAD(+)</name>
        <dbReference type="ChEBI" id="CHEBI:57540"/>
    </ligand>
</feature>
<dbReference type="Proteomes" id="UP000198860">
    <property type="component" value="Unassembled WGS sequence"/>
</dbReference>
<evidence type="ECO:0000256" key="5">
    <source>
        <dbReference type="ARBA" id="ARBA00023027"/>
    </source>
</evidence>
<evidence type="ECO:0000256" key="7">
    <source>
        <dbReference type="ARBA" id="ARBA00031640"/>
    </source>
</evidence>
<dbReference type="Pfam" id="PF17392">
    <property type="entry name" value="Urocanase_C"/>
    <property type="match status" value="1"/>
</dbReference>
<dbReference type="GO" id="GO:0019556">
    <property type="term" value="P:L-histidine catabolic process to glutamate and formamide"/>
    <property type="evidence" value="ECO:0007669"/>
    <property type="project" value="UniProtKB-UniPathway"/>
</dbReference>
<evidence type="ECO:0000259" key="12">
    <source>
        <dbReference type="Pfam" id="PF17391"/>
    </source>
</evidence>
<dbReference type="EC" id="4.2.1.49" evidence="3 10"/>
<dbReference type="EMBL" id="FNIZ01000006">
    <property type="protein sequence ID" value="SDO60279.1"/>
    <property type="molecule type" value="Genomic_DNA"/>
</dbReference>
<dbReference type="Pfam" id="PF01175">
    <property type="entry name" value="Urocanase"/>
    <property type="match status" value="1"/>
</dbReference>
<feature type="domain" description="Urocanase C-terminal" evidence="13">
    <location>
        <begin position="347"/>
        <end position="541"/>
    </location>
</feature>
<dbReference type="InterPro" id="IPR023637">
    <property type="entry name" value="Urocanase-like"/>
</dbReference>
<keyword evidence="15" id="KW-1185">Reference proteome</keyword>
<feature type="domain" description="Urocanase N-terminal" evidence="12">
    <location>
        <begin position="7"/>
        <end position="133"/>
    </location>
</feature>
<dbReference type="NCBIfam" id="TIGR01228">
    <property type="entry name" value="hutU"/>
    <property type="match status" value="1"/>
</dbReference>
<dbReference type="Gene3D" id="3.40.1770.10">
    <property type="entry name" value="Urocanase superfamily"/>
    <property type="match status" value="1"/>
</dbReference>
<dbReference type="PANTHER" id="PTHR12216">
    <property type="entry name" value="UROCANATE HYDRATASE"/>
    <property type="match status" value="1"/>
</dbReference>
<reference evidence="15" key="1">
    <citation type="submission" date="2016-10" db="EMBL/GenBank/DDBJ databases">
        <authorList>
            <person name="Varghese N."/>
            <person name="Submissions S."/>
        </authorList>
    </citation>
    <scope>NUCLEOTIDE SEQUENCE [LARGE SCALE GENOMIC DNA]</scope>
    <source>
        <strain evidence="15">CGMCC 1.3703</strain>
    </source>
</reference>
<feature type="active site" evidence="10">
    <location>
        <position position="406"/>
    </location>
</feature>
<organism evidence="14 15">
    <name type="scientific">Halobacillus aidingensis</name>
    <dbReference type="NCBI Taxonomy" id="240303"/>
    <lineage>
        <taxon>Bacteria</taxon>
        <taxon>Bacillati</taxon>
        <taxon>Bacillota</taxon>
        <taxon>Bacilli</taxon>
        <taxon>Bacillales</taxon>
        <taxon>Bacillaceae</taxon>
        <taxon>Halobacillus</taxon>
    </lineage>
</organism>
<evidence type="ECO:0000313" key="15">
    <source>
        <dbReference type="Proteomes" id="UP000198860"/>
    </source>
</evidence>
<feature type="binding site" evidence="10">
    <location>
        <begin position="48"/>
        <end position="49"/>
    </location>
    <ligand>
        <name>NAD(+)</name>
        <dbReference type="ChEBI" id="CHEBI:57540"/>
    </ligand>
</feature>
<evidence type="ECO:0000256" key="3">
    <source>
        <dbReference type="ARBA" id="ARBA00011992"/>
    </source>
</evidence>
<dbReference type="FunFam" id="3.40.50.10730:FF:000001">
    <property type="entry name" value="Urocanate hydratase"/>
    <property type="match status" value="1"/>
</dbReference>
<dbReference type="SUPFAM" id="SSF111326">
    <property type="entry name" value="Urocanase"/>
    <property type="match status" value="1"/>
</dbReference>
<dbReference type="GO" id="GO:0005737">
    <property type="term" value="C:cytoplasm"/>
    <property type="evidence" value="ECO:0007669"/>
    <property type="project" value="UniProtKB-SubCell"/>
</dbReference>
<dbReference type="UniPathway" id="UPA00379">
    <property type="reaction ID" value="UER00550"/>
</dbReference>
<keyword evidence="5 10" id="KW-0520">NAD</keyword>
<feature type="binding site" evidence="10">
    <location>
        <begin position="259"/>
        <end position="263"/>
    </location>
    <ligand>
        <name>NAD(+)</name>
        <dbReference type="ChEBI" id="CHEBI:57540"/>
    </ligand>
</feature>
<comment type="similarity">
    <text evidence="2 10">Belongs to the urocanase family.</text>
</comment>
<feature type="binding site" evidence="10">
    <location>
        <begin position="172"/>
        <end position="174"/>
    </location>
    <ligand>
        <name>NAD(+)</name>
        <dbReference type="ChEBI" id="CHEBI:57540"/>
    </ligand>
</feature>
<accession>A0A1H0KWG0</accession>
<evidence type="ECO:0000256" key="1">
    <source>
        <dbReference type="ARBA" id="ARBA00004794"/>
    </source>
</evidence>
<dbReference type="PIRSF" id="PIRSF001423">
    <property type="entry name" value="Urocanate_hydrat"/>
    <property type="match status" value="1"/>
</dbReference>
<dbReference type="STRING" id="240303.SAMN05421677_106135"/>
<evidence type="ECO:0000313" key="14">
    <source>
        <dbReference type="EMBL" id="SDO60279.1"/>
    </source>
</evidence>
<feature type="binding site" evidence="10">
    <location>
        <position position="488"/>
    </location>
    <ligand>
        <name>NAD(+)</name>
        <dbReference type="ChEBI" id="CHEBI:57540"/>
    </ligand>
</feature>
<dbReference type="PANTHER" id="PTHR12216:SF4">
    <property type="entry name" value="UROCANATE HYDRATASE"/>
    <property type="match status" value="1"/>
</dbReference>
<sequence length="554" mass="60659">MSTTRKVKAKTGTTLECKGWEQEAVLRMLCNNLDPEVAEIPEELVVYGGIGKAARNWEAFDAIVATLKRLEKDETMLVQSGKPVGVFKTHENAPRVLLSNSVLVPKWANWQHFHELDQKGLMMYGQMTAGSWIYIGSQGILQGTYETFASLAEKHFGGSLKGTITLTAGLGGMGGAQPLAVTMNGGVVIAVEVDPDRISKRLQSGYCDVSTESLEEAVLWAKEAKANGEALSIALLGNAAETHERLLQNGLEVDIVTDQTSAHDPLNGYVPVGYSLQEAAVLRKKDPGKYVRLSSKSMAKHVELMLQFQRKGRIVFDYGNNIRQVALEEGVKDAFDFPGFVPAYIRPLFCEGKGPFRWAALSGDPKDIYRTDQLIKELFPENEKLLRWIDMAQEKVQFQGLPSRICWLGYGERKKMGMAINELVRKGELSAPVVIGRDHLDCGSVASPNRETESMLDGSDAVGDWAVLNALINTAAGGSWISFHHGGGVGMGYSLHAGMVVVADGTDLAEERLERVLTTDPGMGILRHADAGYDKAIEEADKHEIDIPMKRRGQ</sequence>
<evidence type="ECO:0000259" key="11">
    <source>
        <dbReference type="Pfam" id="PF01175"/>
    </source>
</evidence>
<dbReference type="PROSITE" id="PS01233">
    <property type="entry name" value="UROCANASE"/>
    <property type="match status" value="1"/>
</dbReference>
<dbReference type="InterPro" id="IPR023636">
    <property type="entry name" value="Urocanase_CS"/>
</dbReference>
<feature type="binding site" evidence="10">
    <location>
        <position position="192"/>
    </location>
    <ligand>
        <name>NAD(+)</name>
        <dbReference type="ChEBI" id="CHEBI:57540"/>
    </ligand>
</feature>